<organism evidence="2 3">
    <name type="scientific">Sinisalibacter aestuarii</name>
    <dbReference type="NCBI Taxonomy" id="2949426"/>
    <lineage>
        <taxon>Bacteria</taxon>
        <taxon>Pseudomonadati</taxon>
        <taxon>Pseudomonadota</taxon>
        <taxon>Alphaproteobacteria</taxon>
        <taxon>Rhodobacterales</taxon>
        <taxon>Roseobacteraceae</taxon>
        <taxon>Sinisalibacter</taxon>
    </lineage>
</organism>
<evidence type="ECO:0000313" key="2">
    <source>
        <dbReference type="EMBL" id="GKY90193.1"/>
    </source>
</evidence>
<feature type="compositionally biased region" description="Basic and acidic residues" evidence="1">
    <location>
        <begin position="1"/>
        <end position="10"/>
    </location>
</feature>
<accession>A0ABQ5LZD4</accession>
<sequence>MADEKEKKPASPEMKTRRKAVRTLAYNTWRREWRAANPGATKEQRKEAWAAVRAAEVRKARLTMKALEKGGFRVIPAKAG</sequence>
<proteinExistence type="predicted"/>
<keyword evidence="3" id="KW-1185">Reference proteome</keyword>
<name>A0ABQ5LZD4_9RHOB</name>
<protein>
    <submittedName>
        <fullName evidence="2">Uncharacterized protein</fullName>
    </submittedName>
</protein>
<evidence type="ECO:0000313" key="3">
    <source>
        <dbReference type="Proteomes" id="UP001144205"/>
    </source>
</evidence>
<feature type="region of interest" description="Disordered" evidence="1">
    <location>
        <begin position="1"/>
        <end position="20"/>
    </location>
</feature>
<comment type="caution">
    <text evidence="2">The sequence shown here is derived from an EMBL/GenBank/DDBJ whole genome shotgun (WGS) entry which is preliminary data.</text>
</comment>
<reference evidence="2" key="1">
    <citation type="journal article" date="2023" name="Int. J. Syst. Evol. Microbiol.">
        <title>Sinisalibacter aestuarii sp. nov., isolated from estuarine sediment of the Arakawa River.</title>
        <authorList>
            <person name="Arafat S.T."/>
            <person name="Hirano S."/>
            <person name="Sato A."/>
            <person name="Takeuchi K."/>
            <person name="Yasuda T."/>
            <person name="Terahara T."/>
            <person name="Hamada M."/>
            <person name="Kobayashi T."/>
        </authorList>
    </citation>
    <scope>NUCLEOTIDE SEQUENCE</scope>
    <source>
        <strain evidence="2">B-399</strain>
    </source>
</reference>
<dbReference type="Proteomes" id="UP001144205">
    <property type="component" value="Unassembled WGS sequence"/>
</dbReference>
<gene>
    <name evidence="2" type="ORF">STA1M1_40620</name>
</gene>
<evidence type="ECO:0000256" key="1">
    <source>
        <dbReference type="SAM" id="MobiDB-lite"/>
    </source>
</evidence>
<dbReference type="EMBL" id="BROH01000021">
    <property type="protein sequence ID" value="GKY90193.1"/>
    <property type="molecule type" value="Genomic_DNA"/>
</dbReference>